<geneLocation type="plasmid" evidence="2 3">
    <name>pBRV276</name>
</geneLocation>
<evidence type="ECO:0000313" key="2">
    <source>
        <dbReference type="EMBL" id="WAD02906.1"/>
    </source>
</evidence>
<evidence type="ECO:0000313" key="3">
    <source>
        <dbReference type="Proteomes" id="UP001164768"/>
    </source>
</evidence>
<sequence length="67" mass="7556">MINWVNIAVLIPFLILIGVICLVVGFWHDFKDLTVIQKTGIILCVIGYIVPVVLNQVVRIFHGKLQV</sequence>
<keyword evidence="2" id="KW-0614">Plasmid</keyword>
<organism evidence="2 3">
    <name type="scientific">Levilactobacillus brevis</name>
    <name type="common">Lactobacillus brevis</name>
    <dbReference type="NCBI Taxonomy" id="1580"/>
    <lineage>
        <taxon>Bacteria</taxon>
        <taxon>Bacillati</taxon>
        <taxon>Bacillota</taxon>
        <taxon>Bacilli</taxon>
        <taxon>Lactobacillales</taxon>
        <taxon>Lactobacillaceae</taxon>
        <taxon>Levilactobacillus</taxon>
    </lineage>
</organism>
<keyword evidence="1" id="KW-1133">Transmembrane helix</keyword>
<evidence type="ECO:0000256" key="1">
    <source>
        <dbReference type="SAM" id="Phobius"/>
    </source>
</evidence>
<dbReference type="Proteomes" id="UP001164768">
    <property type="component" value="Plasmid pBRV276"/>
</dbReference>
<protein>
    <submittedName>
        <fullName evidence="2">Uncharacterized protein</fullName>
    </submittedName>
</protein>
<dbReference type="EMBL" id="CP113118">
    <property type="protein sequence ID" value="WAD02906.1"/>
    <property type="molecule type" value="Genomic_DNA"/>
</dbReference>
<keyword evidence="1" id="KW-0472">Membrane</keyword>
<reference evidence="2" key="1">
    <citation type="submission" date="2022-11" db="EMBL/GenBank/DDBJ databases">
        <title>Whole genome sequence of Levilactobacillus brevis SMB091.</title>
        <authorList>
            <person name="Kim J.-M."/>
            <person name="Kim O.-C."/>
            <person name="Choi Y.H."/>
            <person name="Han N.S."/>
            <person name="Hurh B."/>
        </authorList>
    </citation>
    <scope>NUCLEOTIDE SEQUENCE</scope>
    <source>
        <strain evidence="2">SMB091</strain>
        <plasmid evidence="2">pBRV276</plasmid>
    </source>
</reference>
<dbReference type="RefSeq" id="WP_267668715.1">
    <property type="nucleotide sequence ID" value="NZ_CP113118.1"/>
</dbReference>
<keyword evidence="1" id="KW-0812">Transmembrane</keyword>
<dbReference type="AlphaFoldDB" id="A0AB38X9W4"/>
<proteinExistence type="predicted"/>
<feature type="transmembrane region" description="Helical" evidence="1">
    <location>
        <begin position="40"/>
        <end position="61"/>
    </location>
</feature>
<gene>
    <name evidence="2" type="ORF">ORR04_12280</name>
</gene>
<name>A0AB38X9W4_LEVBR</name>
<feature type="transmembrane region" description="Helical" evidence="1">
    <location>
        <begin position="7"/>
        <end position="28"/>
    </location>
</feature>
<accession>A0AB38X9W4</accession>